<proteinExistence type="predicted"/>
<dbReference type="RefSeq" id="WP_147145327.1">
    <property type="nucleotide sequence ID" value="NZ_BJXN01000002.1"/>
</dbReference>
<feature type="signal peptide" evidence="1">
    <location>
        <begin position="1"/>
        <end position="24"/>
    </location>
</feature>
<evidence type="ECO:0000313" key="2">
    <source>
        <dbReference type="EMBL" id="GEM88986.1"/>
    </source>
</evidence>
<organism evidence="2 3">
    <name type="scientific">Oceanithermus desulfurans NBRC 100063</name>
    <dbReference type="NCBI Taxonomy" id="1227550"/>
    <lineage>
        <taxon>Bacteria</taxon>
        <taxon>Thermotogati</taxon>
        <taxon>Deinococcota</taxon>
        <taxon>Deinococci</taxon>
        <taxon>Thermales</taxon>
        <taxon>Thermaceae</taxon>
        <taxon>Oceanithermus</taxon>
    </lineage>
</organism>
<gene>
    <name evidence="2" type="ORF">ODE01S_04200</name>
</gene>
<reference evidence="2 3" key="1">
    <citation type="submission" date="2019-07" db="EMBL/GenBank/DDBJ databases">
        <title>Whole genome shotgun sequence of Oceanithermus desulfurans NBRC 100063.</title>
        <authorList>
            <person name="Hosoyama A."/>
            <person name="Uohara A."/>
            <person name="Ohji S."/>
            <person name="Ichikawa N."/>
        </authorList>
    </citation>
    <scope>NUCLEOTIDE SEQUENCE [LARGE SCALE GENOMIC DNA]</scope>
    <source>
        <strain evidence="2 3">NBRC 100063</strain>
    </source>
</reference>
<feature type="chain" id="PRO_5021841493" evidence="1">
    <location>
        <begin position="25"/>
        <end position="98"/>
    </location>
</feature>
<evidence type="ECO:0000256" key="1">
    <source>
        <dbReference type="SAM" id="SignalP"/>
    </source>
</evidence>
<sequence length="98" mass="10520">MRRLALATLFVLGLSWGLAPHSPAAPGPGSGPGLGSDRAYLDAAGAGPLLAAQALPALGPQRERSWRRPTSERLYPAAPLRPVRRRFLQWMRLQLEGG</sequence>
<accession>A0A511RJJ3</accession>
<name>A0A511RJJ3_9DEIN</name>
<keyword evidence="1" id="KW-0732">Signal</keyword>
<dbReference type="EMBL" id="BJXN01000002">
    <property type="protein sequence ID" value="GEM88986.1"/>
    <property type="molecule type" value="Genomic_DNA"/>
</dbReference>
<evidence type="ECO:0000313" key="3">
    <source>
        <dbReference type="Proteomes" id="UP000321827"/>
    </source>
</evidence>
<comment type="caution">
    <text evidence="2">The sequence shown here is derived from an EMBL/GenBank/DDBJ whole genome shotgun (WGS) entry which is preliminary data.</text>
</comment>
<protein>
    <submittedName>
        <fullName evidence="2">Uncharacterized protein</fullName>
    </submittedName>
</protein>
<dbReference type="Proteomes" id="UP000321827">
    <property type="component" value="Unassembled WGS sequence"/>
</dbReference>
<dbReference type="AlphaFoldDB" id="A0A511RJJ3"/>